<feature type="non-terminal residue" evidence="2">
    <location>
        <position position="1"/>
    </location>
</feature>
<feature type="transmembrane region" description="Helical" evidence="1">
    <location>
        <begin position="104"/>
        <end position="123"/>
    </location>
</feature>
<keyword evidence="2" id="KW-0675">Receptor</keyword>
<dbReference type="EMBL" id="JH668373">
    <property type="protein sequence ID" value="KAG6449361.1"/>
    <property type="molecule type" value="Genomic_DNA"/>
</dbReference>
<feature type="transmembrane region" description="Helical" evidence="1">
    <location>
        <begin position="150"/>
        <end position="172"/>
    </location>
</feature>
<reference evidence="2" key="1">
    <citation type="journal article" date="2015" name="Insect Biochem. Mol. Biol.">
        <title>A reference gene set for chemosensory receptor genes of Manduca sexta.</title>
        <authorList>
            <person name="Koenig C."/>
            <person name="Hirsh A."/>
            <person name="Bucks S."/>
            <person name="Klinner C."/>
            <person name="Vogel H."/>
            <person name="Shukla A."/>
            <person name="Mansfield J.H."/>
            <person name="Morton B."/>
            <person name="Hansson B.S."/>
            <person name="Grosse-Wilde E."/>
        </authorList>
    </citation>
    <scope>NUCLEOTIDE SEQUENCE</scope>
</reference>
<feature type="transmembrane region" description="Helical" evidence="1">
    <location>
        <begin position="291"/>
        <end position="309"/>
    </location>
</feature>
<protein>
    <submittedName>
        <fullName evidence="2">Gustatory receptor 33</fullName>
    </submittedName>
</protein>
<accession>A0A5K8B280</accession>
<keyword evidence="1" id="KW-1133">Transmembrane helix</keyword>
<dbReference type="Proteomes" id="UP000791440">
    <property type="component" value="Unassembled WGS sequence"/>
</dbReference>
<proteinExistence type="evidence at transcript level"/>
<dbReference type="AlphaFoldDB" id="A0A5K8B280"/>
<dbReference type="EMBL" id="LN885226">
    <property type="protein sequence ID" value="CUQ99373.1"/>
    <property type="molecule type" value="mRNA"/>
</dbReference>
<keyword evidence="4" id="KW-1185">Reference proteome</keyword>
<keyword evidence="1" id="KW-0472">Membrane</keyword>
<organism evidence="2">
    <name type="scientific">Manduca sexta</name>
    <name type="common">Tobacco hawkmoth</name>
    <name type="synonym">Tobacco hornworm</name>
    <dbReference type="NCBI Taxonomy" id="7130"/>
    <lineage>
        <taxon>Eukaryota</taxon>
        <taxon>Metazoa</taxon>
        <taxon>Ecdysozoa</taxon>
        <taxon>Arthropoda</taxon>
        <taxon>Hexapoda</taxon>
        <taxon>Insecta</taxon>
        <taxon>Pterygota</taxon>
        <taxon>Neoptera</taxon>
        <taxon>Endopterygota</taxon>
        <taxon>Lepidoptera</taxon>
        <taxon>Glossata</taxon>
        <taxon>Ditrysia</taxon>
        <taxon>Bombycoidea</taxon>
        <taxon>Sphingidae</taxon>
        <taxon>Sphinginae</taxon>
        <taxon>Sphingini</taxon>
        <taxon>Manduca</taxon>
    </lineage>
</organism>
<evidence type="ECO:0000313" key="4">
    <source>
        <dbReference type="Proteomes" id="UP000791440"/>
    </source>
</evidence>
<name>A0A5K8B280_MANSE</name>
<gene>
    <name evidence="2" type="primary">GR33</name>
    <name evidence="3" type="ORF">O3G_MSEX006016</name>
</gene>
<reference evidence="3" key="2">
    <citation type="journal article" date="2016" name="Insect Biochem. Mol. Biol.">
        <title>Multifaceted biological insights from a draft genome sequence of the tobacco hornworm moth, Manduca sexta.</title>
        <authorList>
            <person name="Kanost M.R."/>
            <person name="Arrese E.L."/>
            <person name="Cao X."/>
            <person name="Chen Y.R."/>
            <person name="Chellapilla S."/>
            <person name="Goldsmith M.R."/>
            <person name="Grosse-Wilde E."/>
            <person name="Heckel D.G."/>
            <person name="Herndon N."/>
            <person name="Jiang H."/>
            <person name="Papanicolaou A."/>
            <person name="Qu J."/>
            <person name="Soulages J.L."/>
            <person name="Vogel H."/>
            <person name="Walters J."/>
            <person name="Waterhouse R.M."/>
            <person name="Ahn S.J."/>
            <person name="Almeida F.C."/>
            <person name="An C."/>
            <person name="Aqrawi P."/>
            <person name="Bretschneider A."/>
            <person name="Bryant W.B."/>
            <person name="Bucks S."/>
            <person name="Chao H."/>
            <person name="Chevignon G."/>
            <person name="Christen J.M."/>
            <person name="Clarke D.F."/>
            <person name="Dittmer N.T."/>
            <person name="Ferguson L.C.F."/>
            <person name="Garavelou S."/>
            <person name="Gordon K.H.J."/>
            <person name="Gunaratna R.T."/>
            <person name="Han Y."/>
            <person name="Hauser F."/>
            <person name="He Y."/>
            <person name="Heidel-Fischer H."/>
            <person name="Hirsh A."/>
            <person name="Hu Y."/>
            <person name="Jiang H."/>
            <person name="Kalra D."/>
            <person name="Klinner C."/>
            <person name="Konig C."/>
            <person name="Kovar C."/>
            <person name="Kroll A.R."/>
            <person name="Kuwar S.S."/>
            <person name="Lee S.L."/>
            <person name="Lehman R."/>
            <person name="Li K."/>
            <person name="Li Z."/>
            <person name="Liang H."/>
            <person name="Lovelace S."/>
            <person name="Lu Z."/>
            <person name="Mansfield J.H."/>
            <person name="McCulloch K.J."/>
            <person name="Mathew T."/>
            <person name="Morton B."/>
            <person name="Muzny D.M."/>
            <person name="Neunemann D."/>
            <person name="Ongeri F."/>
            <person name="Pauchet Y."/>
            <person name="Pu L.L."/>
            <person name="Pyrousis I."/>
            <person name="Rao X.J."/>
            <person name="Redding A."/>
            <person name="Roesel C."/>
            <person name="Sanchez-Gracia A."/>
            <person name="Schaack S."/>
            <person name="Shukla A."/>
            <person name="Tetreau G."/>
            <person name="Wang Y."/>
            <person name="Xiong G.H."/>
            <person name="Traut W."/>
            <person name="Walsh T.K."/>
            <person name="Worley K.C."/>
            <person name="Wu D."/>
            <person name="Wu W."/>
            <person name="Wu Y.Q."/>
            <person name="Zhang X."/>
            <person name="Zou Z."/>
            <person name="Zucker H."/>
            <person name="Briscoe A.D."/>
            <person name="Burmester T."/>
            <person name="Clem R.J."/>
            <person name="Feyereisen R."/>
            <person name="Grimmelikhuijzen C.J.P."/>
            <person name="Hamodrakas S.J."/>
            <person name="Hansson B.S."/>
            <person name="Huguet E."/>
            <person name="Jermiin L.S."/>
            <person name="Lan Q."/>
            <person name="Lehman H.K."/>
            <person name="Lorenzen M."/>
            <person name="Merzendorfer H."/>
            <person name="Michalopoulos I."/>
            <person name="Morton D.B."/>
            <person name="Muthukrishnan S."/>
            <person name="Oakeshott J.G."/>
            <person name="Palmer W."/>
            <person name="Park Y."/>
            <person name="Passarelli A.L."/>
            <person name="Rozas J."/>
            <person name="Schwartz L.M."/>
            <person name="Smith W."/>
            <person name="Southgate A."/>
            <person name="Vilcinskas A."/>
            <person name="Vogt R."/>
            <person name="Wang P."/>
            <person name="Werren J."/>
            <person name="Yu X.Q."/>
            <person name="Zhou J.J."/>
            <person name="Brown S.J."/>
            <person name="Scherer S.E."/>
            <person name="Richards S."/>
            <person name="Blissard G.W."/>
        </authorList>
    </citation>
    <scope>NUCLEOTIDE SEQUENCE</scope>
</reference>
<feature type="transmembrane region" description="Helical" evidence="1">
    <location>
        <begin position="45"/>
        <end position="63"/>
    </location>
</feature>
<evidence type="ECO:0000313" key="3">
    <source>
        <dbReference type="EMBL" id="KAG6449361.1"/>
    </source>
</evidence>
<reference evidence="3" key="3">
    <citation type="submission" date="2020-12" db="EMBL/GenBank/DDBJ databases">
        <authorList>
            <person name="Kanost M."/>
        </authorList>
    </citation>
    <scope>NUCLEOTIDE SEQUENCE</scope>
</reference>
<evidence type="ECO:0000256" key="1">
    <source>
        <dbReference type="SAM" id="Phobius"/>
    </source>
</evidence>
<feature type="transmembrane region" description="Helical" evidence="1">
    <location>
        <begin position="184"/>
        <end position="204"/>
    </location>
</feature>
<evidence type="ECO:0000313" key="2">
    <source>
        <dbReference type="EMBL" id="CUQ99373.1"/>
    </source>
</evidence>
<keyword evidence="1" id="KW-0812">Transmembrane</keyword>
<sequence length="385" mass="46010">FCSYNVISVREEEVRARSRYRRVKHIEIETDILKYLNIISKMLKVISSIKFVLLYRFCLGLYYEMGPSKVVQYFGKMYCILLLFLKEALYTYDLLINSYSFSILFHRLISMILILVVPLASVVNKEIHFMKYMLELNDHSRDFRENLNSIIPFIVTVTGLTYKITMAVFIYTKHTYFMKFLPSFIAMFSYYPYYYTYIVMYHVLYNEMKVLQRKLRVGLTEDLTEDEKINVIQRFRSSSVPSVIRFLFKTLNKPSKTIRITLSFGVVTQWLRMMNMAYYNISENFQGITDALFGVFYESMVIFLPAILLEMSHNVADDFKHILSKQLLQYQDYRLRQSVYDSLDYINTHSMKFSLWFQYSMDISLLIRYATFGTTFIISLLQFKY</sequence>
<feature type="transmembrane region" description="Helical" evidence="1">
    <location>
        <begin position="365"/>
        <end position="383"/>
    </location>
</feature>